<feature type="non-terminal residue" evidence="3">
    <location>
        <position position="252"/>
    </location>
</feature>
<dbReference type="OMA" id="YRYDMWF"/>
<sequence>MSSIILKYITNRILKDNQWNRLGVEDPYHELVPINVVNGVTKYKKVNRRLPDGISSNDLNVLEKFKKRAHRYDMMFSFFGVTFGWSNIVGIIPIFGTIVTTYWSLGLLQLARKLDDGFPLDIQILFLVNILIDFVFGLIPIVGDIIEIGYKSNSRNYLLLEKHLDRVGQKNLGIITKEEVKPGFINDKIQPYIDNTLKPNAKKAGDQFKAYLQKTNGHSKESSEGSSFQPSLNSSPSTHTSSTTVVTSATDS</sequence>
<evidence type="ECO:0000313" key="4">
    <source>
        <dbReference type="Proteomes" id="UP000002258"/>
    </source>
</evidence>
<keyword evidence="4" id="KW-1185">Reference proteome</keyword>
<reference evidence="3 4" key="1">
    <citation type="journal article" date="2007" name="Nat. Biotechnol.">
        <title>Genome sequence of the lignocellulose-bioconverting and xylose-fermenting yeast Pichia stipitis.</title>
        <authorList>
            <person name="Jeffries T.W."/>
            <person name="Grigoriev I.V."/>
            <person name="Grimwood J."/>
            <person name="Laplaza J.M."/>
            <person name="Aerts A."/>
            <person name="Salamov A."/>
            <person name="Schmutz J."/>
            <person name="Lindquist E."/>
            <person name="Dehal P."/>
            <person name="Shapiro H."/>
            <person name="Jin Y.S."/>
            <person name="Passoth V."/>
            <person name="Richardson P.M."/>
        </authorList>
    </citation>
    <scope>NUCLEOTIDE SEQUENCE [LARGE SCALE GENOMIC DNA]</scope>
    <source>
        <strain evidence="4">ATCC 58785 / CBS 6054 / NBRC 10063 / NRRL Y-11545</strain>
    </source>
</reference>
<accession>A3GHV1</accession>
<feature type="region of interest" description="Disordered" evidence="1">
    <location>
        <begin position="213"/>
        <end position="252"/>
    </location>
</feature>
<dbReference type="PANTHER" id="PTHR35519">
    <property type="entry name" value="MEMBRANE PROTEINS"/>
    <property type="match status" value="1"/>
</dbReference>
<dbReference type="STRING" id="322104.A3GHV1"/>
<evidence type="ECO:0000313" key="3">
    <source>
        <dbReference type="EMBL" id="EAZ63119.2"/>
    </source>
</evidence>
<protein>
    <submittedName>
        <fullName evidence="3">Uncharacterized protein</fullName>
    </submittedName>
</protein>
<gene>
    <name evidence="3" type="ORF">PICST_26814</name>
</gene>
<dbReference type="EMBL" id="AAVQ01000002">
    <property type="protein sequence ID" value="EAZ63119.2"/>
    <property type="molecule type" value="Genomic_DNA"/>
</dbReference>
<dbReference type="Pfam" id="PF13430">
    <property type="entry name" value="DUF4112"/>
    <property type="match status" value="1"/>
</dbReference>
<dbReference type="eggNOG" id="ENOG502S45T">
    <property type="taxonomic scope" value="Eukaryota"/>
</dbReference>
<dbReference type="HOGENOM" id="CLU_067862_0_0_1"/>
<organism evidence="3 4">
    <name type="scientific">Scheffersomyces stipitis (strain ATCC 58785 / CBS 6054 / NBRC 10063 / NRRL Y-11545)</name>
    <name type="common">Yeast</name>
    <name type="synonym">Pichia stipitis</name>
    <dbReference type="NCBI Taxonomy" id="322104"/>
    <lineage>
        <taxon>Eukaryota</taxon>
        <taxon>Fungi</taxon>
        <taxon>Dikarya</taxon>
        <taxon>Ascomycota</taxon>
        <taxon>Saccharomycotina</taxon>
        <taxon>Pichiomycetes</taxon>
        <taxon>Debaryomycetaceae</taxon>
        <taxon>Scheffersomyces</taxon>
    </lineage>
</organism>
<dbReference type="PANTHER" id="PTHR35519:SF2">
    <property type="entry name" value="PH DOMAIN PROTEIN"/>
    <property type="match status" value="1"/>
</dbReference>
<evidence type="ECO:0000256" key="2">
    <source>
        <dbReference type="SAM" id="Phobius"/>
    </source>
</evidence>
<dbReference type="RefSeq" id="XP_001387142.2">
    <property type="nucleotide sequence ID" value="XM_001387105.1"/>
</dbReference>
<evidence type="ECO:0000256" key="1">
    <source>
        <dbReference type="SAM" id="MobiDB-lite"/>
    </source>
</evidence>
<dbReference type="InParanoid" id="A3GHV1"/>
<dbReference type="Proteomes" id="UP000002258">
    <property type="component" value="Chromosome 1"/>
</dbReference>
<keyword evidence="2" id="KW-0812">Transmembrane</keyword>
<comment type="caution">
    <text evidence="3">The sequence shown here is derived from an EMBL/GenBank/DDBJ whole genome shotgun (WGS) entry which is preliminary data.</text>
</comment>
<dbReference type="KEGG" id="pic:PICST_26814"/>
<dbReference type="AlphaFoldDB" id="A3GHV1"/>
<feature type="transmembrane region" description="Helical" evidence="2">
    <location>
        <begin position="124"/>
        <end position="146"/>
    </location>
</feature>
<feature type="transmembrane region" description="Helical" evidence="2">
    <location>
        <begin position="76"/>
        <end position="104"/>
    </location>
</feature>
<proteinExistence type="predicted"/>
<dbReference type="GeneID" id="4851850"/>
<dbReference type="OrthoDB" id="2103474at2759"/>
<feature type="compositionally biased region" description="Low complexity" evidence="1">
    <location>
        <begin position="226"/>
        <end position="252"/>
    </location>
</feature>
<keyword evidence="2" id="KW-0472">Membrane</keyword>
<name>A3GHV1_PICST</name>
<dbReference type="InterPro" id="IPR025187">
    <property type="entry name" value="DUF4112"/>
</dbReference>
<keyword evidence="2" id="KW-1133">Transmembrane helix</keyword>